<evidence type="ECO:0000313" key="2">
    <source>
        <dbReference type="EMBL" id="MDS0296095.1"/>
    </source>
</evidence>
<feature type="compositionally biased region" description="Basic and acidic residues" evidence="1">
    <location>
        <begin position="28"/>
        <end position="45"/>
    </location>
</feature>
<dbReference type="EMBL" id="JAMQOQ010000005">
    <property type="protein sequence ID" value="MDS0296095.1"/>
    <property type="molecule type" value="Genomic_DNA"/>
</dbReference>
<accession>A0ABU2G5M5</accession>
<name>A0ABU2G5M5_9EURY</name>
<protein>
    <submittedName>
        <fullName evidence="2">Uncharacterized protein</fullName>
    </submittedName>
</protein>
<evidence type="ECO:0000313" key="3">
    <source>
        <dbReference type="Proteomes" id="UP001254813"/>
    </source>
</evidence>
<keyword evidence="3" id="KW-1185">Reference proteome</keyword>
<dbReference type="Proteomes" id="UP001254813">
    <property type="component" value="Unassembled WGS sequence"/>
</dbReference>
<gene>
    <name evidence="2" type="ORF">NDI79_18120</name>
</gene>
<proteinExistence type="predicted"/>
<reference evidence="2 3" key="1">
    <citation type="submission" date="2022-06" db="EMBL/GenBank/DDBJ databases">
        <title>Halogeometricum sp. a new haloarchaeum isolate from saline soil.</title>
        <authorList>
            <person name="Strakova D."/>
            <person name="Galisteo C."/>
            <person name="Sanchez-Porro C."/>
            <person name="Ventosa A."/>
        </authorList>
    </citation>
    <scope>NUCLEOTIDE SEQUENCE [LARGE SCALE GENOMIC DNA]</scope>
    <source>
        <strain evidence="3">S3BR25-2</strain>
    </source>
</reference>
<organism evidence="2 3">
    <name type="scientific">Halogeometricum luteum</name>
    <dbReference type="NCBI Taxonomy" id="2950537"/>
    <lineage>
        <taxon>Archaea</taxon>
        <taxon>Methanobacteriati</taxon>
        <taxon>Methanobacteriota</taxon>
        <taxon>Stenosarchaea group</taxon>
        <taxon>Halobacteria</taxon>
        <taxon>Halobacteriales</taxon>
        <taxon>Haloferacaceae</taxon>
        <taxon>Halogeometricum</taxon>
    </lineage>
</organism>
<comment type="caution">
    <text evidence="2">The sequence shown here is derived from an EMBL/GenBank/DDBJ whole genome shotgun (WGS) entry which is preliminary data.</text>
</comment>
<evidence type="ECO:0000256" key="1">
    <source>
        <dbReference type="SAM" id="MobiDB-lite"/>
    </source>
</evidence>
<sequence>MTRDTRGHHVAEWADLVGESVPDGVVDAADRQTPDQWDGRDADRR</sequence>
<dbReference type="RefSeq" id="WP_310930080.1">
    <property type="nucleotide sequence ID" value="NZ_JAMQOQ010000005.1"/>
</dbReference>
<feature type="region of interest" description="Disordered" evidence="1">
    <location>
        <begin position="17"/>
        <end position="45"/>
    </location>
</feature>